<proteinExistence type="predicted"/>
<keyword evidence="1" id="KW-0732">Signal</keyword>
<feature type="chain" id="PRO_5047186910" evidence="1">
    <location>
        <begin position="36"/>
        <end position="716"/>
    </location>
</feature>
<keyword evidence="3" id="KW-1185">Reference proteome</keyword>
<dbReference type="SUPFAM" id="SSF49785">
    <property type="entry name" value="Galactose-binding domain-like"/>
    <property type="match status" value="2"/>
</dbReference>
<accession>A0ABW3DF95</accession>
<dbReference type="RefSeq" id="WP_379289698.1">
    <property type="nucleotide sequence ID" value="NZ_JBHTIU010000065.1"/>
</dbReference>
<dbReference type="InterPro" id="IPR008979">
    <property type="entry name" value="Galactose-bd-like_sf"/>
</dbReference>
<dbReference type="Pfam" id="PF16147">
    <property type="entry name" value="DUF4855"/>
    <property type="match status" value="1"/>
</dbReference>
<dbReference type="EMBL" id="JBHTIU010000065">
    <property type="protein sequence ID" value="MFD0870904.1"/>
    <property type="molecule type" value="Genomic_DNA"/>
</dbReference>
<organism evidence="2 3">
    <name type="scientific">Paenibacillus residui</name>
    <dbReference type="NCBI Taxonomy" id="629724"/>
    <lineage>
        <taxon>Bacteria</taxon>
        <taxon>Bacillati</taxon>
        <taxon>Bacillota</taxon>
        <taxon>Bacilli</taxon>
        <taxon>Bacillales</taxon>
        <taxon>Paenibacillaceae</taxon>
        <taxon>Paenibacillus</taxon>
    </lineage>
</organism>
<gene>
    <name evidence="2" type="ORF">ACFQ03_17325</name>
</gene>
<evidence type="ECO:0000313" key="2">
    <source>
        <dbReference type="EMBL" id="MFD0870904.1"/>
    </source>
</evidence>
<evidence type="ECO:0000256" key="1">
    <source>
        <dbReference type="SAM" id="SignalP"/>
    </source>
</evidence>
<comment type="caution">
    <text evidence="2">The sequence shown here is derived from an EMBL/GenBank/DDBJ whole genome shotgun (WGS) entry which is preliminary data.</text>
</comment>
<sequence length="716" mass="81295">MKSKFLAKGRSICLMMMALLVLSTGIPAMSPRAEAAYFPPNNPAGAYLKDLVLIYSGYYNPANYGGEDISAWPREQFKPYTAFVDKQGNRQDTFFQEFLFLGLNSPYGHSFHRETDVSKAGVKQDWEWFLDRIFTSEMLQLNALNEETKLTAQELNRPDLKSKVVIMVPFANEIVTNFGDVDGDGISENLTTLAGRDKVTRWYIDQVIQRFNQKNYSHLELSGFYWLKEDMDTTKTDEVQLVKNTANYIHGKGDYIFCWIPWSRAYAATQWASFNFDFAILQPNHFMNRDNTTTPETIKNSANKSNQAGMGVEIEFDGQIMRSDKFRERFYDYLNGGVEYGYMNNSILAYYQDARGLYELTRNPAVGYPIYEDIYRFVKGIYQGDTQVSTTLNTFDSRRFAGSSSAMTSNAADTVMQGKASMKVDFGLYATSLVTGYYGQDFALKDWSPFDSFRVDVFNPASETGAVTIIIGDENGKQHYRYASLYKNSWNTVRIPISDLINGTGGASQEPGTVPIDVSRIAYIKLVQRNNSHYRALPNTYYFDSMRLVQEDGIRLNDLEWLTFGGNTSVSLSKTKDTINEQNTAIRIDYGAYNVSQAWMEAPTHFKIQDWSGQQSFKVDIYNPNGAVMNLGLKFTDSSNQTYYKRVVLQPGQWNTVQVPIADLASGANATADEGASTALNVQSMKRVDFYQRNNSHYLAMPNYLYIDNVRLGVRE</sequence>
<dbReference type="Gene3D" id="2.60.120.430">
    <property type="entry name" value="Galactose-binding lectin"/>
    <property type="match status" value="2"/>
</dbReference>
<name>A0ABW3DF95_9BACL</name>
<feature type="signal peptide" evidence="1">
    <location>
        <begin position="1"/>
        <end position="35"/>
    </location>
</feature>
<protein>
    <submittedName>
        <fullName evidence="2">DUF4855 domain-containing protein</fullName>
    </submittedName>
</protein>
<dbReference type="InterPro" id="IPR032329">
    <property type="entry name" value="DUF4855"/>
</dbReference>
<evidence type="ECO:0000313" key="3">
    <source>
        <dbReference type="Proteomes" id="UP001597120"/>
    </source>
</evidence>
<reference evidence="3" key="1">
    <citation type="journal article" date="2019" name="Int. J. Syst. Evol. Microbiol.">
        <title>The Global Catalogue of Microorganisms (GCM) 10K type strain sequencing project: providing services to taxonomists for standard genome sequencing and annotation.</title>
        <authorList>
            <consortium name="The Broad Institute Genomics Platform"/>
            <consortium name="The Broad Institute Genome Sequencing Center for Infectious Disease"/>
            <person name="Wu L."/>
            <person name="Ma J."/>
        </authorList>
    </citation>
    <scope>NUCLEOTIDE SEQUENCE [LARGE SCALE GENOMIC DNA]</scope>
    <source>
        <strain evidence="3">CCUG 57263</strain>
    </source>
</reference>
<dbReference type="Proteomes" id="UP001597120">
    <property type="component" value="Unassembled WGS sequence"/>
</dbReference>